<comment type="caution">
    <text evidence="1">The sequence shown here is derived from an EMBL/GenBank/DDBJ whole genome shotgun (WGS) entry which is preliminary data.</text>
</comment>
<organism evidence="1 2">
    <name type="scientific">Nocardiopsis sediminis</name>
    <dbReference type="NCBI Taxonomy" id="1778267"/>
    <lineage>
        <taxon>Bacteria</taxon>
        <taxon>Bacillati</taxon>
        <taxon>Actinomycetota</taxon>
        <taxon>Actinomycetes</taxon>
        <taxon>Streptosporangiales</taxon>
        <taxon>Nocardiopsidaceae</taxon>
        <taxon>Nocardiopsis</taxon>
    </lineage>
</organism>
<evidence type="ECO:0000313" key="1">
    <source>
        <dbReference type="EMBL" id="MFC3997220.1"/>
    </source>
</evidence>
<name>A0ABV8FMD2_9ACTN</name>
<dbReference type="Proteomes" id="UP001595847">
    <property type="component" value="Unassembled WGS sequence"/>
</dbReference>
<gene>
    <name evidence="1" type="ORF">ACFOVU_14900</name>
</gene>
<proteinExistence type="predicted"/>
<protein>
    <submittedName>
        <fullName evidence="1">Uncharacterized protein</fullName>
    </submittedName>
</protein>
<reference evidence="2" key="1">
    <citation type="journal article" date="2019" name="Int. J. Syst. Evol. Microbiol.">
        <title>The Global Catalogue of Microorganisms (GCM) 10K type strain sequencing project: providing services to taxonomists for standard genome sequencing and annotation.</title>
        <authorList>
            <consortium name="The Broad Institute Genomics Platform"/>
            <consortium name="The Broad Institute Genome Sequencing Center for Infectious Disease"/>
            <person name="Wu L."/>
            <person name="Ma J."/>
        </authorList>
    </citation>
    <scope>NUCLEOTIDE SEQUENCE [LARGE SCALE GENOMIC DNA]</scope>
    <source>
        <strain evidence="2">TBRC 1826</strain>
    </source>
</reference>
<keyword evidence="2" id="KW-1185">Reference proteome</keyword>
<evidence type="ECO:0000313" key="2">
    <source>
        <dbReference type="Proteomes" id="UP001595847"/>
    </source>
</evidence>
<accession>A0ABV8FMD2</accession>
<dbReference type="RefSeq" id="WP_378533974.1">
    <property type="nucleotide sequence ID" value="NZ_JBHSBH010000009.1"/>
</dbReference>
<dbReference type="EMBL" id="JBHSBH010000009">
    <property type="protein sequence ID" value="MFC3997220.1"/>
    <property type="molecule type" value="Genomic_DNA"/>
</dbReference>
<sequence>MLLFELVQLQDTADQKIERQRARLSARQLRAELRERRRAEQALITLSVSRLC</sequence>